<accession>U5N800</accession>
<reference evidence="1 2" key="1">
    <citation type="journal article" date="2013" name="Genome Biol.">
        <title>Genomic analysis reveals key aspects of prokaryotic symbiosis in the phototrophic consortium "Chlorochromatium aggregatum".</title>
        <authorList>
            <person name="Liu Z."/>
            <person name="Muller J."/>
            <person name="Li T."/>
            <person name="Alvey R.M."/>
            <person name="Vogl K."/>
            <person name="Frigaard N.U."/>
            <person name="Rockwell N.C."/>
            <person name="Boyd E.S."/>
            <person name="Tomsho L.P."/>
            <person name="Schuster S.C."/>
            <person name="Henke P."/>
            <person name="Rohde M."/>
            <person name="Overmann J."/>
            <person name="Bryant D.A."/>
        </authorList>
    </citation>
    <scope>NUCLEOTIDE SEQUENCE [LARGE SCALE GENOMIC DNA]</scope>
    <source>
        <strain evidence="1">CR</strain>
    </source>
</reference>
<gene>
    <name evidence="1" type="ORF">Cenrod_1436</name>
</gene>
<dbReference type="STRING" id="946483.Cenrod_1436"/>
<proteinExistence type="predicted"/>
<dbReference type="KEGG" id="cbx:Cenrod_1436"/>
<sequence>MQKCMVCVQKHPVCAVQHRPALLQGFPFAVCPNAQPPKQYFVPHNGLACGLWACRGWGVVQTGQRERPSL</sequence>
<dbReference type="AlphaFoldDB" id="U5N800"/>
<protein>
    <submittedName>
        <fullName evidence="1">Uncharacterized protein</fullName>
    </submittedName>
</protein>
<name>U5N800_9BURK</name>
<dbReference type="HOGENOM" id="CLU_2750300_0_0_4"/>
<evidence type="ECO:0000313" key="2">
    <source>
        <dbReference type="Proteomes" id="UP000017184"/>
    </source>
</evidence>
<keyword evidence="2" id="KW-1185">Reference proteome</keyword>
<evidence type="ECO:0000313" key="1">
    <source>
        <dbReference type="EMBL" id="AGX87522.1"/>
    </source>
</evidence>
<dbReference type="Proteomes" id="UP000017184">
    <property type="component" value="Chromosome"/>
</dbReference>
<organism evidence="1 2">
    <name type="scientific">Candidatus Symbiobacter mobilis CR</name>
    <dbReference type="NCBI Taxonomy" id="946483"/>
    <lineage>
        <taxon>Bacteria</taxon>
        <taxon>Pseudomonadati</taxon>
        <taxon>Pseudomonadota</taxon>
        <taxon>Betaproteobacteria</taxon>
        <taxon>Burkholderiales</taxon>
        <taxon>Comamonadaceae</taxon>
    </lineage>
</organism>
<dbReference type="EMBL" id="CP004885">
    <property type="protein sequence ID" value="AGX87522.1"/>
    <property type="molecule type" value="Genomic_DNA"/>
</dbReference>